<name>A0A0F9AG10_9ZZZZ</name>
<feature type="region of interest" description="Disordered" evidence="1">
    <location>
        <begin position="410"/>
        <end position="438"/>
    </location>
</feature>
<comment type="caution">
    <text evidence="2">The sequence shown here is derived from an EMBL/GenBank/DDBJ whole genome shotgun (WGS) entry which is preliminary data.</text>
</comment>
<protein>
    <submittedName>
        <fullName evidence="2">Uncharacterized protein</fullName>
    </submittedName>
</protein>
<evidence type="ECO:0000256" key="1">
    <source>
        <dbReference type="SAM" id="MobiDB-lite"/>
    </source>
</evidence>
<feature type="compositionally biased region" description="Acidic residues" evidence="1">
    <location>
        <begin position="303"/>
        <end position="321"/>
    </location>
</feature>
<gene>
    <name evidence="2" type="ORF">LCGC14_2576840</name>
</gene>
<evidence type="ECO:0000313" key="2">
    <source>
        <dbReference type="EMBL" id="KKL08340.1"/>
    </source>
</evidence>
<sequence length="469" mass="52557">PILKALYTLLSLCISVPPTENDINPAPNGWDIPESVSSLKEIPGAFNAPSLASICPSTIKSESILKSIVESFRNASVLELFQTEVPPPTSASSLHVVFAGVIILPLGIFKFFKKDNSQSLPEAYQGVRDGNKNKDEYIKQKVDQVDQSSVIETTVDQVTRRAEDQWNYDNPHFREIQNLIIDSDYCGLVGVYRRDGLNYPKAFWNSFNVFIKDHGDLNKGVYSIDKTIGEFIHDLIETHGFYRYNSEIASMIDACKELRDDHGILFNTTQLPPADNTETTAVENEGDNVDEIIDIEYSIDDDEDDDIISMDSDDEDDDDPMDYPREDKDTDEDIPAVSSVDNTAPFYRKPLDSEDQTKVYKMGEKPLESEESTLIKAFDKYVSPTPTIIMKDDIEIISPVIEIDVNIGSSSTKKKKDDSTKELEKSSFNPNDKSTWNDKHKENAKWCLAGLPTCSTCGGDREGNQPTTI</sequence>
<accession>A0A0F9AG10</accession>
<reference evidence="2" key="1">
    <citation type="journal article" date="2015" name="Nature">
        <title>Complex archaea that bridge the gap between prokaryotes and eukaryotes.</title>
        <authorList>
            <person name="Spang A."/>
            <person name="Saw J.H."/>
            <person name="Jorgensen S.L."/>
            <person name="Zaremba-Niedzwiedzka K."/>
            <person name="Martijn J."/>
            <person name="Lind A.E."/>
            <person name="van Eijk R."/>
            <person name="Schleper C."/>
            <person name="Guy L."/>
            <person name="Ettema T.J."/>
        </authorList>
    </citation>
    <scope>NUCLEOTIDE SEQUENCE</scope>
</reference>
<feature type="non-terminal residue" evidence="2">
    <location>
        <position position="1"/>
    </location>
</feature>
<dbReference type="AlphaFoldDB" id="A0A0F9AG10"/>
<dbReference type="EMBL" id="LAZR01042916">
    <property type="protein sequence ID" value="KKL08340.1"/>
    <property type="molecule type" value="Genomic_DNA"/>
</dbReference>
<organism evidence="2">
    <name type="scientific">marine sediment metagenome</name>
    <dbReference type="NCBI Taxonomy" id="412755"/>
    <lineage>
        <taxon>unclassified sequences</taxon>
        <taxon>metagenomes</taxon>
        <taxon>ecological metagenomes</taxon>
    </lineage>
</organism>
<feature type="compositionally biased region" description="Basic and acidic residues" evidence="1">
    <location>
        <begin position="415"/>
        <end position="425"/>
    </location>
</feature>
<proteinExistence type="predicted"/>
<feature type="region of interest" description="Disordered" evidence="1">
    <location>
        <begin position="303"/>
        <end position="351"/>
    </location>
</feature>